<feature type="compositionally biased region" description="Low complexity" evidence="1">
    <location>
        <begin position="258"/>
        <end position="279"/>
    </location>
</feature>
<feature type="compositionally biased region" description="Low complexity" evidence="1">
    <location>
        <begin position="166"/>
        <end position="199"/>
    </location>
</feature>
<dbReference type="EMBL" id="JAUSVM010000001">
    <property type="protein sequence ID" value="MDQ0425732.1"/>
    <property type="molecule type" value="Genomic_DNA"/>
</dbReference>
<keyword evidence="2" id="KW-0812">Transmembrane</keyword>
<sequence length="330" mass="32868">MTQERPRTPDDSPAYAPGVTHDRLADRWPGDAWRGPLLGVALGVLTLPAVTTVLVALLVLAARGEVAWLLVAGAALVTSVLGGLGAGIALRRGHRGVVHRVALLAGAWGGAVVVAAVALALASDLPDRVGVAVMLVLGGTYTLVLALALWGASRVMPAPVAPASTDVPGGDADGPGPVSAPTPTADDVPTSAPAAASDDAAPDDAELADWPAWGGDDAPAPTVEEVVVEEVVDAEVVEPEVVEPAAPPVPPTRPAEPARPARSASSRPVRSAAPDATPAPSRPPRRSVTSGGAGAPRRAGPAGGGPATERIVPEDGDGGPPTQRLPPVTP</sequence>
<evidence type="ECO:0000256" key="2">
    <source>
        <dbReference type="SAM" id="Phobius"/>
    </source>
</evidence>
<gene>
    <name evidence="3" type="ORF">JO380_002113</name>
</gene>
<feature type="compositionally biased region" description="Low complexity" evidence="1">
    <location>
        <begin position="286"/>
        <end position="300"/>
    </location>
</feature>
<accession>A0ABU0GK36</accession>
<protein>
    <submittedName>
        <fullName evidence="3">Uncharacterized protein</fullName>
    </submittedName>
</protein>
<dbReference type="RefSeq" id="WP_307416532.1">
    <property type="nucleotide sequence ID" value="NZ_JAUSVM010000001.1"/>
</dbReference>
<feature type="compositionally biased region" description="Pro residues" evidence="1">
    <location>
        <begin position="245"/>
        <end position="254"/>
    </location>
</feature>
<feature type="compositionally biased region" description="Low complexity" evidence="1">
    <location>
        <begin position="208"/>
        <end position="219"/>
    </location>
</feature>
<organism evidence="3 4">
    <name type="scientific">Cellulomonas iranensis</name>
    <dbReference type="NCBI Taxonomy" id="76862"/>
    <lineage>
        <taxon>Bacteria</taxon>
        <taxon>Bacillati</taxon>
        <taxon>Actinomycetota</taxon>
        <taxon>Actinomycetes</taxon>
        <taxon>Micrococcales</taxon>
        <taxon>Cellulomonadaceae</taxon>
        <taxon>Cellulomonas</taxon>
    </lineage>
</organism>
<reference evidence="3 4" key="1">
    <citation type="submission" date="2023-07" db="EMBL/GenBank/DDBJ databases">
        <title>Sequencing the genomes of 1000 actinobacteria strains.</title>
        <authorList>
            <person name="Klenk H.-P."/>
        </authorList>
    </citation>
    <scope>NUCLEOTIDE SEQUENCE [LARGE SCALE GENOMIC DNA]</scope>
    <source>
        <strain evidence="3 4">DSM 14785</strain>
    </source>
</reference>
<feature type="region of interest" description="Disordered" evidence="1">
    <location>
        <begin position="164"/>
        <end position="219"/>
    </location>
</feature>
<comment type="caution">
    <text evidence="3">The sequence shown here is derived from an EMBL/GenBank/DDBJ whole genome shotgun (WGS) entry which is preliminary data.</text>
</comment>
<keyword evidence="2" id="KW-0472">Membrane</keyword>
<keyword evidence="2" id="KW-1133">Transmembrane helix</keyword>
<evidence type="ECO:0000256" key="1">
    <source>
        <dbReference type="SAM" id="MobiDB-lite"/>
    </source>
</evidence>
<dbReference type="Proteomes" id="UP001240250">
    <property type="component" value="Unassembled WGS sequence"/>
</dbReference>
<keyword evidence="4" id="KW-1185">Reference proteome</keyword>
<feature type="transmembrane region" description="Helical" evidence="2">
    <location>
        <begin position="66"/>
        <end position="90"/>
    </location>
</feature>
<feature type="region of interest" description="Disordered" evidence="1">
    <location>
        <begin position="238"/>
        <end position="330"/>
    </location>
</feature>
<evidence type="ECO:0000313" key="4">
    <source>
        <dbReference type="Proteomes" id="UP001240250"/>
    </source>
</evidence>
<evidence type="ECO:0000313" key="3">
    <source>
        <dbReference type="EMBL" id="MDQ0425732.1"/>
    </source>
</evidence>
<feature type="transmembrane region" description="Helical" evidence="2">
    <location>
        <begin position="37"/>
        <end position="60"/>
    </location>
</feature>
<feature type="transmembrane region" description="Helical" evidence="2">
    <location>
        <begin position="102"/>
        <end position="123"/>
    </location>
</feature>
<name>A0ABU0GK36_9CELL</name>
<proteinExistence type="predicted"/>
<feature type="transmembrane region" description="Helical" evidence="2">
    <location>
        <begin position="129"/>
        <end position="150"/>
    </location>
</feature>